<organism evidence="1 2">
    <name type="scientific">Larkinella rosea</name>
    <dbReference type="NCBI Taxonomy" id="2025312"/>
    <lineage>
        <taxon>Bacteria</taxon>
        <taxon>Pseudomonadati</taxon>
        <taxon>Bacteroidota</taxon>
        <taxon>Cytophagia</taxon>
        <taxon>Cytophagales</taxon>
        <taxon>Spirosomataceae</taxon>
        <taxon>Larkinella</taxon>
    </lineage>
</organism>
<name>A0A3P1BGP6_9BACT</name>
<dbReference type="PROSITE" id="PS51257">
    <property type="entry name" value="PROKAR_LIPOPROTEIN"/>
    <property type="match status" value="1"/>
</dbReference>
<proteinExistence type="predicted"/>
<reference evidence="1 2" key="1">
    <citation type="submission" date="2018-11" db="EMBL/GenBank/DDBJ databases">
        <authorList>
            <person name="Zhou Z."/>
            <person name="Wang G."/>
        </authorList>
    </citation>
    <scope>NUCLEOTIDE SEQUENCE [LARGE SCALE GENOMIC DNA]</scope>
    <source>
        <strain evidence="1 2">KCTC52004</strain>
    </source>
</reference>
<accession>A0A3P1BGP6</accession>
<keyword evidence="2" id="KW-1185">Reference proteome</keyword>
<protein>
    <submittedName>
        <fullName evidence="1">Uncharacterized protein</fullName>
    </submittedName>
</protein>
<dbReference type="RefSeq" id="WP_124878158.1">
    <property type="nucleotide sequence ID" value="NZ_RQJO01000011.1"/>
</dbReference>
<evidence type="ECO:0000313" key="2">
    <source>
        <dbReference type="Proteomes" id="UP000271925"/>
    </source>
</evidence>
<evidence type="ECO:0000313" key="1">
    <source>
        <dbReference type="EMBL" id="RRB00106.1"/>
    </source>
</evidence>
<dbReference type="Proteomes" id="UP000271925">
    <property type="component" value="Unassembled WGS sequence"/>
</dbReference>
<comment type="caution">
    <text evidence="1">The sequence shown here is derived from an EMBL/GenBank/DDBJ whole genome shotgun (WGS) entry which is preliminary data.</text>
</comment>
<dbReference type="EMBL" id="RQJO01000011">
    <property type="protein sequence ID" value="RRB00106.1"/>
    <property type="molecule type" value="Genomic_DNA"/>
</dbReference>
<sequence>MKTKPFLLASICFLLLGIVSCETKSGEQTESTTADNSVTIASDTAMAVDDSYAAEAAALAEKRRIAEVLKQERKDFRMKQAQRFMDDLTSEYMKKLAPGSGEQPQTTITVDSYNEDTETLKLLTTSSFLACVRGDGCPTKESHEFTGEIVIMGDTGKLDYYLASKNSVLEQSETYSKFWNDFGNWLAQKIVEENSKSQE</sequence>
<gene>
    <name evidence="1" type="ORF">EHT25_26140</name>
</gene>
<dbReference type="AlphaFoldDB" id="A0A3P1BGP6"/>